<dbReference type="InterPro" id="IPR035506">
    <property type="entry name" value="Pollen_allergen/Os"/>
</dbReference>
<proteinExistence type="predicted"/>
<gene>
    <name evidence="1" type="ORF">U9M48_005393</name>
</gene>
<protein>
    <submittedName>
        <fullName evidence="1">Uncharacterized protein</fullName>
    </submittedName>
</protein>
<organism evidence="1 2">
    <name type="scientific">Paspalum notatum var. saurae</name>
    <dbReference type="NCBI Taxonomy" id="547442"/>
    <lineage>
        <taxon>Eukaryota</taxon>
        <taxon>Viridiplantae</taxon>
        <taxon>Streptophyta</taxon>
        <taxon>Embryophyta</taxon>
        <taxon>Tracheophyta</taxon>
        <taxon>Spermatophyta</taxon>
        <taxon>Magnoliopsida</taxon>
        <taxon>Liliopsida</taxon>
        <taxon>Poales</taxon>
        <taxon>Poaceae</taxon>
        <taxon>PACMAD clade</taxon>
        <taxon>Panicoideae</taxon>
        <taxon>Andropogonodae</taxon>
        <taxon>Paspaleae</taxon>
        <taxon>Paspalinae</taxon>
        <taxon>Paspalum</taxon>
    </lineage>
</organism>
<keyword evidence="2" id="KW-1185">Reference proteome</keyword>
<name>A0AAQ3PQR5_PASNO</name>
<evidence type="ECO:0000313" key="2">
    <source>
        <dbReference type="Proteomes" id="UP001341281"/>
    </source>
</evidence>
<evidence type="ECO:0000313" key="1">
    <source>
        <dbReference type="EMBL" id="WVZ54626.1"/>
    </source>
</evidence>
<dbReference type="Gene3D" id="1.20.120.320">
    <property type="entry name" value="Group V grass pollen allergen"/>
    <property type="match status" value="2"/>
</dbReference>
<dbReference type="AlphaFoldDB" id="A0AAQ3PQR5"/>
<sequence>MVIRVPPSEKFSLMDGLFSRAAAPDPKKCPNVDKSYCETHSKINEAEKGVLSAAPKAKFEATFNVLFRQASGGFFNINKAYAIGDDKEIARVLAAYNKAADTVNAAAPAEKLKVFEETFAALNKAY</sequence>
<dbReference type="Proteomes" id="UP001341281">
    <property type="component" value="Chromosome 01"/>
</dbReference>
<dbReference type="EMBL" id="CP144745">
    <property type="protein sequence ID" value="WVZ54626.1"/>
    <property type="molecule type" value="Genomic_DNA"/>
</dbReference>
<accession>A0AAQ3PQR5</accession>
<reference evidence="1 2" key="1">
    <citation type="submission" date="2024-02" db="EMBL/GenBank/DDBJ databases">
        <title>High-quality chromosome-scale genome assembly of Pensacola bahiagrass (Paspalum notatum Flugge var. saurae).</title>
        <authorList>
            <person name="Vega J.M."/>
            <person name="Podio M."/>
            <person name="Orjuela J."/>
            <person name="Siena L.A."/>
            <person name="Pessino S.C."/>
            <person name="Combes M.C."/>
            <person name="Mariac C."/>
            <person name="Albertini E."/>
            <person name="Pupilli F."/>
            <person name="Ortiz J.P.A."/>
            <person name="Leblanc O."/>
        </authorList>
    </citation>
    <scope>NUCLEOTIDE SEQUENCE [LARGE SCALE GENOMIC DNA]</scope>
    <source>
        <strain evidence="1">R1</strain>
        <tissue evidence="1">Leaf</tissue>
    </source>
</reference>